<proteinExistence type="predicted"/>
<organism evidence="2 3">
    <name type="scientific">Nocardia vinacea</name>
    <dbReference type="NCBI Taxonomy" id="96468"/>
    <lineage>
        <taxon>Bacteria</taxon>
        <taxon>Bacillati</taxon>
        <taxon>Actinomycetota</taxon>
        <taxon>Actinomycetes</taxon>
        <taxon>Mycobacteriales</taxon>
        <taxon>Nocardiaceae</taxon>
        <taxon>Nocardia</taxon>
    </lineage>
</organism>
<dbReference type="Proteomes" id="UP001432062">
    <property type="component" value="Chromosome"/>
</dbReference>
<dbReference type="InterPro" id="IPR008972">
    <property type="entry name" value="Cupredoxin"/>
</dbReference>
<gene>
    <name evidence="2" type="ORF">OG563_09295</name>
</gene>
<keyword evidence="1" id="KW-0732">Signal</keyword>
<dbReference type="SUPFAM" id="SSF49503">
    <property type="entry name" value="Cupredoxins"/>
    <property type="match status" value="1"/>
</dbReference>
<keyword evidence="3" id="KW-1185">Reference proteome</keyword>
<evidence type="ECO:0000256" key="1">
    <source>
        <dbReference type="SAM" id="SignalP"/>
    </source>
</evidence>
<dbReference type="Gene3D" id="2.60.40.420">
    <property type="entry name" value="Cupredoxins - blue copper proteins"/>
    <property type="match status" value="1"/>
</dbReference>
<feature type="signal peptide" evidence="1">
    <location>
        <begin position="1"/>
        <end position="23"/>
    </location>
</feature>
<evidence type="ECO:0000313" key="2">
    <source>
        <dbReference type="EMBL" id="WUV48365.1"/>
    </source>
</evidence>
<protein>
    <submittedName>
        <fullName evidence="2">Plastocyanin</fullName>
    </submittedName>
</protein>
<feature type="chain" id="PRO_5047550382" evidence="1">
    <location>
        <begin position="24"/>
        <end position="126"/>
    </location>
</feature>
<evidence type="ECO:0000313" key="3">
    <source>
        <dbReference type="Proteomes" id="UP001432062"/>
    </source>
</evidence>
<reference evidence="2" key="1">
    <citation type="submission" date="2022-10" db="EMBL/GenBank/DDBJ databases">
        <title>The complete genomes of actinobacterial strains from the NBC collection.</title>
        <authorList>
            <person name="Joergensen T.S."/>
            <person name="Alvarez Arevalo M."/>
            <person name="Sterndorff E.B."/>
            <person name="Faurdal D."/>
            <person name="Vuksanovic O."/>
            <person name="Mourched A.-S."/>
            <person name="Charusanti P."/>
            <person name="Shaw S."/>
            <person name="Blin K."/>
            <person name="Weber T."/>
        </authorList>
    </citation>
    <scope>NUCLEOTIDE SEQUENCE</scope>
    <source>
        <strain evidence="2">NBC_01482</strain>
    </source>
</reference>
<sequence length="126" mass="13571">MNSTRICPWRHRIAFGLLTVAWAAGCGTSTEIAPPAWSGPAPIPAVTITVEHQNYTGTPPITPGAVLTVVNLDSVKHSITSKRPGLFDYEVGPGQTITFIAPDEVGSHPFYCRYHALMEGALSVRR</sequence>
<dbReference type="PROSITE" id="PS51257">
    <property type="entry name" value="PROKAR_LIPOPROTEIN"/>
    <property type="match status" value="1"/>
</dbReference>
<dbReference type="RefSeq" id="WP_327101393.1">
    <property type="nucleotide sequence ID" value="NZ_CP109149.1"/>
</dbReference>
<dbReference type="EMBL" id="CP109441">
    <property type="protein sequence ID" value="WUV48365.1"/>
    <property type="molecule type" value="Genomic_DNA"/>
</dbReference>
<accession>A0ABZ1Z2Q9</accession>
<name>A0ABZ1Z2Q9_9NOCA</name>